<comment type="caution">
    <text evidence="3">The sequence shown here is derived from an EMBL/GenBank/DDBJ whole genome shotgun (WGS) entry which is preliminary data.</text>
</comment>
<dbReference type="SUPFAM" id="SSF56112">
    <property type="entry name" value="Protein kinase-like (PK-like)"/>
    <property type="match status" value="1"/>
</dbReference>
<dbReference type="Proteomes" id="UP001285441">
    <property type="component" value="Unassembled WGS sequence"/>
</dbReference>
<dbReference type="Gene3D" id="1.20.120.1020">
    <property type="entry name" value="Prion-inhibition and propagation, HeLo domain"/>
    <property type="match status" value="1"/>
</dbReference>
<name>A0AAE0N4Y1_9PEZI</name>
<dbReference type="PANTHER" id="PTHR37542:SF1">
    <property type="entry name" value="PRION-INHIBITION AND PROPAGATION HELO DOMAIN-CONTAINING PROTEIN"/>
    <property type="match status" value="1"/>
</dbReference>
<dbReference type="GO" id="GO:0004672">
    <property type="term" value="F:protein kinase activity"/>
    <property type="evidence" value="ECO:0007669"/>
    <property type="project" value="InterPro"/>
</dbReference>
<dbReference type="InterPro" id="IPR029498">
    <property type="entry name" value="HeLo_dom"/>
</dbReference>
<dbReference type="InterPro" id="IPR000719">
    <property type="entry name" value="Prot_kinase_dom"/>
</dbReference>
<evidence type="ECO:0000313" key="4">
    <source>
        <dbReference type="Proteomes" id="UP001285441"/>
    </source>
</evidence>
<protein>
    <submittedName>
        <fullName evidence="3">Prion-inhibition and propagation-domain-containing protein</fullName>
    </submittedName>
</protein>
<keyword evidence="3" id="KW-0640">Prion</keyword>
<organism evidence="3 4">
    <name type="scientific">Podospora didyma</name>
    <dbReference type="NCBI Taxonomy" id="330526"/>
    <lineage>
        <taxon>Eukaryota</taxon>
        <taxon>Fungi</taxon>
        <taxon>Dikarya</taxon>
        <taxon>Ascomycota</taxon>
        <taxon>Pezizomycotina</taxon>
        <taxon>Sordariomycetes</taxon>
        <taxon>Sordariomycetidae</taxon>
        <taxon>Sordariales</taxon>
        <taxon>Podosporaceae</taxon>
        <taxon>Podospora</taxon>
    </lineage>
</organism>
<dbReference type="Pfam" id="PF14479">
    <property type="entry name" value="HeLo"/>
    <property type="match status" value="1"/>
</dbReference>
<evidence type="ECO:0000256" key="1">
    <source>
        <dbReference type="SAM" id="SignalP"/>
    </source>
</evidence>
<dbReference type="PANTHER" id="PTHR37542">
    <property type="entry name" value="HELO DOMAIN-CONTAINING PROTEIN-RELATED"/>
    <property type="match status" value="1"/>
</dbReference>
<reference evidence="3" key="1">
    <citation type="journal article" date="2023" name="Mol. Phylogenet. Evol.">
        <title>Genome-scale phylogeny and comparative genomics of the fungal order Sordariales.</title>
        <authorList>
            <person name="Hensen N."/>
            <person name="Bonometti L."/>
            <person name="Westerberg I."/>
            <person name="Brannstrom I.O."/>
            <person name="Guillou S."/>
            <person name="Cros-Aarteil S."/>
            <person name="Calhoun S."/>
            <person name="Haridas S."/>
            <person name="Kuo A."/>
            <person name="Mondo S."/>
            <person name="Pangilinan J."/>
            <person name="Riley R."/>
            <person name="LaButti K."/>
            <person name="Andreopoulos B."/>
            <person name="Lipzen A."/>
            <person name="Chen C."/>
            <person name="Yan M."/>
            <person name="Daum C."/>
            <person name="Ng V."/>
            <person name="Clum A."/>
            <person name="Steindorff A."/>
            <person name="Ohm R.A."/>
            <person name="Martin F."/>
            <person name="Silar P."/>
            <person name="Natvig D.O."/>
            <person name="Lalanne C."/>
            <person name="Gautier V."/>
            <person name="Ament-Velasquez S.L."/>
            <person name="Kruys A."/>
            <person name="Hutchinson M.I."/>
            <person name="Powell A.J."/>
            <person name="Barry K."/>
            <person name="Miller A.N."/>
            <person name="Grigoriev I.V."/>
            <person name="Debuchy R."/>
            <person name="Gladieux P."/>
            <person name="Hiltunen Thoren M."/>
            <person name="Johannesson H."/>
        </authorList>
    </citation>
    <scope>NUCLEOTIDE SEQUENCE</scope>
    <source>
        <strain evidence="3">CBS 232.78</strain>
    </source>
</reference>
<feature type="signal peptide" evidence="1">
    <location>
        <begin position="1"/>
        <end position="24"/>
    </location>
</feature>
<dbReference type="InterPro" id="IPR038305">
    <property type="entry name" value="HeLo_sf"/>
</dbReference>
<gene>
    <name evidence="3" type="ORF">B0H63DRAFT_454543</name>
</gene>
<dbReference type="EMBL" id="JAULSW010000009">
    <property type="protein sequence ID" value="KAK3370363.1"/>
    <property type="molecule type" value="Genomic_DNA"/>
</dbReference>
<sequence>MDPIGVSLGAASLLFQVFAGCIRAYQLISEASDFEKDYQFIRIRFKTEQYRLLDFAAVAQLTERDETLIINDSNRGILLQVLDHQSKMMMRFARLDERLQPLAEPRVKLDVTSKPVGIQIRSDNSHDSLANRFPHANVLLQKALSLVDHSTKYPGRLRWVVFDRVKVEDLLSRLVASNNYLQELLSSHQLQMLRLREEQTGYQIMQLNNRLDQVYEIVQAGLLHIGPPPSDESLRFRSGFDNTPKVPVESALVSKLVQLGQFKALAAAVDEESLTQDFRTSMRLGPGTDSEIPLQLDQGDIVLDEENLDEEPRVPGWHHPKGGTRTRVWVEWKRMDPQHVYNVDDGPDPETLRRFRTLVTLLREHDQVRQFRAPPCLGYYLHDASRRGIRYGLVFKTPPGADDPHTPPRSLRELLEDRSSSLPSLTMRVSLMRSIVQAIEKLHSVNWLHKGLCSENIIFFHTARGDGASQLGEPYLTGFDYSRPQAAVSMSSSAPNKTMAEDLYRHPGVQGGPREGSRRLGFRKRHDIYSLGVTLTEVAHWKPIEDILGVEDRRKIRVKDVISVRGKLLGRENLDLVRFFVGVPVADAIAACLVGPVALGLQESDSEEDGEIAARLQEMFYKKVVRPLLETKV</sequence>
<dbReference type="GO" id="GO:0005524">
    <property type="term" value="F:ATP binding"/>
    <property type="evidence" value="ECO:0007669"/>
    <property type="project" value="InterPro"/>
</dbReference>
<keyword evidence="3" id="KW-0034">Amyloid</keyword>
<reference evidence="3" key="2">
    <citation type="submission" date="2023-06" db="EMBL/GenBank/DDBJ databases">
        <authorList>
            <consortium name="Lawrence Berkeley National Laboratory"/>
            <person name="Haridas S."/>
            <person name="Hensen N."/>
            <person name="Bonometti L."/>
            <person name="Westerberg I."/>
            <person name="Brannstrom I.O."/>
            <person name="Guillou S."/>
            <person name="Cros-Aarteil S."/>
            <person name="Calhoun S."/>
            <person name="Kuo A."/>
            <person name="Mondo S."/>
            <person name="Pangilinan J."/>
            <person name="Riley R."/>
            <person name="LaButti K."/>
            <person name="Andreopoulos B."/>
            <person name="Lipzen A."/>
            <person name="Chen C."/>
            <person name="Yanf M."/>
            <person name="Daum C."/>
            <person name="Ng V."/>
            <person name="Clum A."/>
            <person name="Steindorff A."/>
            <person name="Ohm R."/>
            <person name="Martin F."/>
            <person name="Silar P."/>
            <person name="Natvig D."/>
            <person name="Lalanne C."/>
            <person name="Gautier V."/>
            <person name="Ament-velasquez S.L."/>
            <person name="Kruys A."/>
            <person name="Hutchinson M.I."/>
            <person name="Powell A.J."/>
            <person name="Barry K."/>
            <person name="Miller A.N."/>
            <person name="Grigoriev I.V."/>
            <person name="Debuchy R."/>
            <person name="Gladieux P."/>
            <person name="Thoren M.H."/>
            <person name="Johannesson H."/>
        </authorList>
    </citation>
    <scope>NUCLEOTIDE SEQUENCE</scope>
    <source>
        <strain evidence="3">CBS 232.78</strain>
    </source>
</reference>
<dbReference type="Gene3D" id="1.10.510.10">
    <property type="entry name" value="Transferase(Phosphotransferase) domain 1"/>
    <property type="match status" value="1"/>
</dbReference>
<dbReference type="PROSITE" id="PS50011">
    <property type="entry name" value="PROTEIN_KINASE_DOM"/>
    <property type="match status" value="1"/>
</dbReference>
<dbReference type="AlphaFoldDB" id="A0AAE0N4Y1"/>
<evidence type="ECO:0000313" key="3">
    <source>
        <dbReference type="EMBL" id="KAK3370363.1"/>
    </source>
</evidence>
<evidence type="ECO:0000259" key="2">
    <source>
        <dbReference type="PROSITE" id="PS50011"/>
    </source>
</evidence>
<feature type="chain" id="PRO_5042010525" evidence="1">
    <location>
        <begin position="25"/>
        <end position="633"/>
    </location>
</feature>
<accession>A0AAE0N4Y1</accession>
<keyword evidence="1" id="KW-0732">Signal</keyword>
<proteinExistence type="predicted"/>
<dbReference type="InterPro" id="IPR011009">
    <property type="entry name" value="Kinase-like_dom_sf"/>
</dbReference>
<keyword evidence="4" id="KW-1185">Reference proteome</keyword>
<feature type="domain" description="Protein kinase" evidence="2">
    <location>
        <begin position="278"/>
        <end position="633"/>
    </location>
</feature>